<accession>A0A9D1E712</accession>
<evidence type="ECO:0000313" key="2">
    <source>
        <dbReference type="EMBL" id="HIR67692.1"/>
    </source>
</evidence>
<sequence length="203" mass="22571">MATELTAQQKRNKFKLEFLDLLTGAMFPLVIMLLFSCTIIMFAASDDLAVALVAVIGGDILLAGAYVIFGTKNGATAYRRFYLNETKRALNNTEEKVIFKTGEYALWKGFAIPALACVPYIVVQLINICAPNMVCTFLLEYAFGWAYYPFKLAGLPEALNFIFIIFPVAAHAVGYVYGKEKQKKIQAEEAAESAKPKKGRRKK</sequence>
<keyword evidence="1" id="KW-0812">Transmembrane</keyword>
<reference evidence="2" key="1">
    <citation type="submission" date="2020-10" db="EMBL/GenBank/DDBJ databases">
        <authorList>
            <person name="Gilroy R."/>
        </authorList>
    </citation>
    <scope>NUCLEOTIDE SEQUENCE</scope>
    <source>
        <strain evidence="2">ChiW16-3235</strain>
    </source>
</reference>
<name>A0A9D1E712_9FIRM</name>
<comment type="caution">
    <text evidence="2">The sequence shown here is derived from an EMBL/GenBank/DDBJ whole genome shotgun (WGS) entry which is preliminary data.</text>
</comment>
<dbReference type="Proteomes" id="UP000823913">
    <property type="component" value="Unassembled WGS sequence"/>
</dbReference>
<proteinExistence type="predicted"/>
<keyword evidence="1" id="KW-1133">Transmembrane helix</keyword>
<feature type="transmembrane region" description="Helical" evidence="1">
    <location>
        <begin position="110"/>
        <end position="139"/>
    </location>
</feature>
<gene>
    <name evidence="2" type="ORF">IAB94_06575</name>
</gene>
<keyword evidence="1" id="KW-0472">Membrane</keyword>
<protein>
    <submittedName>
        <fullName evidence="2">Uncharacterized protein</fullName>
    </submittedName>
</protein>
<feature type="transmembrane region" description="Helical" evidence="1">
    <location>
        <begin position="159"/>
        <end position="178"/>
    </location>
</feature>
<dbReference type="EMBL" id="DVHK01000133">
    <property type="protein sequence ID" value="HIR67692.1"/>
    <property type="molecule type" value="Genomic_DNA"/>
</dbReference>
<reference evidence="2" key="2">
    <citation type="journal article" date="2021" name="PeerJ">
        <title>Extensive microbial diversity within the chicken gut microbiome revealed by metagenomics and culture.</title>
        <authorList>
            <person name="Gilroy R."/>
            <person name="Ravi A."/>
            <person name="Getino M."/>
            <person name="Pursley I."/>
            <person name="Horton D.L."/>
            <person name="Alikhan N.F."/>
            <person name="Baker D."/>
            <person name="Gharbi K."/>
            <person name="Hall N."/>
            <person name="Watson M."/>
            <person name="Adriaenssens E.M."/>
            <person name="Foster-Nyarko E."/>
            <person name="Jarju S."/>
            <person name="Secka A."/>
            <person name="Antonio M."/>
            <person name="Oren A."/>
            <person name="Chaudhuri R.R."/>
            <person name="La Ragione R."/>
            <person name="Hildebrand F."/>
            <person name="Pallen M.J."/>
        </authorList>
    </citation>
    <scope>NUCLEOTIDE SEQUENCE</scope>
    <source>
        <strain evidence="2">ChiW16-3235</strain>
    </source>
</reference>
<evidence type="ECO:0000313" key="3">
    <source>
        <dbReference type="Proteomes" id="UP000823913"/>
    </source>
</evidence>
<dbReference type="AlphaFoldDB" id="A0A9D1E712"/>
<organism evidence="2 3">
    <name type="scientific">Candidatus Coproplasma avicola</name>
    <dbReference type="NCBI Taxonomy" id="2840744"/>
    <lineage>
        <taxon>Bacteria</taxon>
        <taxon>Bacillati</taxon>
        <taxon>Bacillota</taxon>
        <taxon>Clostridia</taxon>
        <taxon>Eubacteriales</taxon>
        <taxon>Candidatus Coproplasma</taxon>
    </lineage>
</organism>
<evidence type="ECO:0000256" key="1">
    <source>
        <dbReference type="SAM" id="Phobius"/>
    </source>
</evidence>
<feature type="transmembrane region" description="Helical" evidence="1">
    <location>
        <begin position="21"/>
        <end position="42"/>
    </location>
</feature>
<feature type="transmembrane region" description="Helical" evidence="1">
    <location>
        <begin position="48"/>
        <end position="69"/>
    </location>
</feature>